<protein>
    <submittedName>
        <fullName evidence="1">Uncharacterized protein</fullName>
    </submittedName>
</protein>
<evidence type="ECO:0000313" key="1">
    <source>
        <dbReference type="EMBL" id="CAF4209502.1"/>
    </source>
</evidence>
<dbReference type="Proteomes" id="UP000663868">
    <property type="component" value="Unassembled WGS sequence"/>
</dbReference>
<reference evidence="1" key="1">
    <citation type="submission" date="2021-02" db="EMBL/GenBank/DDBJ databases">
        <authorList>
            <person name="Nowell W R."/>
        </authorList>
    </citation>
    <scope>NUCLEOTIDE SEQUENCE</scope>
</reference>
<sequence length="440" mass="52217">MLTTFSCWFNREVTISEIASSCGRVFQLDDVGINFFDAVLEHILHFDEFNRRQNETFFNDVDYITQCTIADLTLKEQYVRSSKRLDTYLYIYRQIEEYINLINIDYKPLQQFKQQLSNLLVSIFEQTSGEQPNLLLENKDLLLKMNIPQHLSSITIIDDLNTLNEFFVLTKLSMQAAQLINDNSLQWIDILSKQAFRKFPFDTSVLIYLIQRMHLSKPINQSPFKTFAQLNKQLNLPMMEFFEQFQSIFNNGIKNQWYEMKNIAELFIWLKSQDQLFSQYFSHYSSNVSTDELWEIFLYLYKTTQINNIIEKYLISTLNERISSVSVSDFQRYTKSAKISLVEIKSEARSNFISLFEKIFDSYIIKQMNDPLYSYQISQTDCKELLQIGLEMSSTNRLDRFSCLLLVRKIICETDNYYQKTNAEKLKILFENLKNFDKTL</sequence>
<dbReference type="AlphaFoldDB" id="A0A820BM55"/>
<evidence type="ECO:0000313" key="2">
    <source>
        <dbReference type="Proteomes" id="UP000663868"/>
    </source>
</evidence>
<feature type="non-terminal residue" evidence="1">
    <location>
        <position position="1"/>
    </location>
</feature>
<accession>A0A820BM55</accession>
<comment type="caution">
    <text evidence="1">The sequence shown here is derived from an EMBL/GenBank/DDBJ whole genome shotgun (WGS) entry which is preliminary data.</text>
</comment>
<name>A0A820BM55_9BILA</name>
<dbReference type="EMBL" id="CAJOBB010008496">
    <property type="protein sequence ID" value="CAF4209502.1"/>
    <property type="molecule type" value="Genomic_DNA"/>
</dbReference>
<gene>
    <name evidence="1" type="ORF">KXQ929_LOCUS40567</name>
</gene>
<proteinExistence type="predicted"/>
<organism evidence="1 2">
    <name type="scientific">Adineta steineri</name>
    <dbReference type="NCBI Taxonomy" id="433720"/>
    <lineage>
        <taxon>Eukaryota</taxon>
        <taxon>Metazoa</taxon>
        <taxon>Spiralia</taxon>
        <taxon>Gnathifera</taxon>
        <taxon>Rotifera</taxon>
        <taxon>Eurotatoria</taxon>
        <taxon>Bdelloidea</taxon>
        <taxon>Adinetida</taxon>
        <taxon>Adinetidae</taxon>
        <taxon>Adineta</taxon>
    </lineage>
</organism>